<sequence>MKYIKGFFLILSLGYHPAAVGATGDYNRPTGLGQRRREVPTSFVHPGILYTLNEIEQYRSNALSGEVPWASTYQDLLNDGFSSSSYKMEGPAPIIGRNTGNDTISDWSNNFQSDSRAALLNALVYSITGETANAGKTVEIVDAWSATLQEVVSEDNILAATSGRQLVNGAELVRYLVGTWPSGEANFQRAQAMVSKALVPYMYAIGTPAPGGNQAFLGHMAGLEYSIFTNNYTGFADELDIIMQPKDACIGTEGSGMQALLLNTTGQCAEAGRDQGHSADEVGWIEEAAQVAANQGDTSVFEFISQDGANTPLLLLALEYYFKYNTGSDDVSFDTNWGPCCCGTILYSEISNISRASSYPIGEIGYRYYHNEHGYSTPYSEAWLTGMRPLETSSNYRDFMGYPTLTWATGTI</sequence>
<dbReference type="InterPro" id="IPR008929">
    <property type="entry name" value="Chondroitin_lyas"/>
</dbReference>
<keyword evidence="3" id="KW-1185">Reference proteome</keyword>
<organism evidence="2 3">
    <name type="scientific">Scytalidium lignicola</name>
    <name type="common">Hyphomycete</name>
    <dbReference type="NCBI Taxonomy" id="5539"/>
    <lineage>
        <taxon>Eukaryota</taxon>
        <taxon>Fungi</taxon>
        <taxon>Dikarya</taxon>
        <taxon>Ascomycota</taxon>
        <taxon>Pezizomycotina</taxon>
        <taxon>Leotiomycetes</taxon>
        <taxon>Leotiomycetes incertae sedis</taxon>
        <taxon>Scytalidium</taxon>
    </lineage>
</organism>
<accession>A0A3E2H1J7</accession>
<feature type="chain" id="PRO_5017788307" description="Alginate lyase domain-containing protein" evidence="1">
    <location>
        <begin position="23"/>
        <end position="412"/>
    </location>
</feature>
<evidence type="ECO:0000313" key="3">
    <source>
        <dbReference type="Proteomes" id="UP000258309"/>
    </source>
</evidence>
<proteinExistence type="predicted"/>
<dbReference type="AlphaFoldDB" id="A0A3E2H1J7"/>
<evidence type="ECO:0000256" key="1">
    <source>
        <dbReference type="SAM" id="SignalP"/>
    </source>
</evidence>
<name>A0A3E2H1J7_SCYLI</name>
<dbReference type="OrthoDB" id="5302720at2759"/>
<comment type="caution">
    <text evidence="2">The sequence shown here is derived from an EMBL/GenBank/DDBJ whole genome shotgun (WGS) entry which is preliminary data.</text>
</comment>
<dbReference type="EMBL" id="NCSJ02000237">
    <property type="protein sequence ID" value="RFU26833.1"/>
    <property type="molecule type" value="Genomic_DNA"/>
</dbReference>
<reference evidence="2 3" key="1">
    <citation type="submission" date="2018-05" db="EMBL/GenBank/DDBJ databases">
        <title>Draft genome sequence of Scytalidium lignicola DSM 105466, a ubiquitous saprotrophic fungus.</title>
        <authorList>
            <person name="Buettner E."/>
            <person name="Gebauer A.M."/>
            <person name="Hofrichter M."/>
            <person name="Liers C."/>
            <person name="Kellner H."/>
        </authorList>
    </citation>
    <scope>NUCLEOTIDE SEQUENCE [LARGE SCALE GENOMIC DNA]</scope>
    <source>
        <strain evidence="2 3">DSM 105466</strain>
    </source>
</reference>
<dbReference type="SUPFAM" id="SSF48230">
    <property type="entry name" value="Chondroitin AC/alginate lyase"/>
    <property type="match status" value="1"/>
</dbReference>
<protein>
    <recommendedName>
        <fullName evidence="4">Alginate lyase domain-containing protein</fullName>
    </recommendedName>
</protein>
<keyword evidence="1" id="KW-0732">Signal</keyword>
<dbReference type="Gene3D" id="1.50.10.100">
    <property type="entry name" value="Chondroitin AC/alginate lyase"/>
    <property type="match status" value="1"/>
</dbReference>
<dbReference type="Proteomes" id="UP000258309">
    <property type="component" value="Unassembled WGS sequence"/>
</dbReference>
<feature type="non-terminal residue" evidence="2">
    <location>
        <position position="1"/>
    </location>
</feature>
<feature type="non-terminal residue" evidence="2">
    <location>
        <position position="412"/>
    </location>
</feature>
<evidence type="ECO:0000313" key="2">
    <source>
        <dbReference type="EMBL" id="RFU26833.1"/>
    </source>
</evidence>
<evidence type="ECO:0008006" key="4">
    <source>
        <dbReference type="Google" id="ProtNLM"/>
    </source>
</evidence>
<feature type="signal peptide" evidence="1">
    <location>
        <begin position="1"/>
        <end position="22"/>
    </location>
</feature>
<dbReference type="OMA" id="ADEVGWI"/>
<gene>
    <name evidence="2" type="ORF">B7463_g9501</name>
</gene>